<evidence type="ECO:0000313" key="2">
    <source>
        <dbReference type="Proteomes" id="UP000005732"/>
    </source>
</evidence>
<organism evidence="1 2">
    <name type="scientific">Rhizobium leguminosarum bv. trifolii WSM2297</name>
    <dbReference type="NCBI Taxonomy" id="754762"/>
    <lineage>
        <taxon>Bacteria</taxon>
        <taxon>Pseudomonadati</taxon>
        <taxon>Pseudomonadota</taxon>
        <taxon>Alphaproteobacteria</taxon>
        <taxon>Hyphomicrobiales</taxon>
        <taxon>Rhizobiaceae</taxon>
        <taxon>Rhizobium/Agrobacterium group</taxon>
        <taxon>Rhizobium</taxon>
    </lineage>
</organism>
<dbReference type="EMBL" id="JH719395">
    <property type="protein sequence ID" value="EJC82480.1"/>
    <property type="molecule type" value="Genomic_DNA"/>
</dbReference>
<reference evidence="1 2" key="1">
    <citation type="submission" date="2012-02" db="EMBL/GenBank/DDBJ databases">
        <title>Improved High-Quality Draft Sequence of Rhizobium leguminosarum bv. trifolii WSM2297.</title>
        <authorList>
            <consortium name="US DOE Joint Genome Institute"/>
            <person name="Lucas S."/>
            <person name="Han J."/>
            <person name="Lapidus A."/>
            <person name="Cheng J.-F."/>
            <person name="Goodwin L."/>
            <person name="Pitluck S."/>
            <person name="Peters L."/>
            <person name="Ovchinnikova G."/>
            <person name="Zhang X."/>
            <person name="Detter J.C."/>
            <person name="Han C."/>
            <person name="Tapia R."/>
            <person name="Land M."/>
            <person name="Hauser L."/>
            <person name="Kyrpides N."/>
            <person name="Ivanova N."/>
            <person name="Pagani I."/>
            <person name="Brau L."/>
            <person name="Yates R."/>
            <person name="O'Hara G."/>
            <person name="Rui T."/>
            <person name="Howieson J."/>
            <person name="Reeve W."/>
            <person name="Woyke T."/>
        </authorList>
    </citation>
    <scope>NUCLEOTIDE SEQUENCE [LARGE SCALE GENOMIC DNA]</scope>
    <source>
        <strain evidence="1 2">WSM2297</strain>
    </source>
</reference>
<name>J0CRV6_RHILT</name>
<evidence type="ECO:0000313" key="1">
    <source>
        <dbReference type="EMBL" id="EJC82480.1"/>
    </source>
</evidence>
<gene>
    <name evidence="1" type="ORF">Rleg4DRAFT_4193</name>
</gene>
<accession>J0CRV6</accession>
<dbReference type="Proteomes" id="UP000005732">
    <property type="component" value="Unassembled WGS sequence"/>
</dbReference>
<dbReference type="HOGENOM" id="CLU_1785337_0_0_5"/>
<sequence length="141" mass="15456">MPALAAGAEISAGDAFFSRLSIDVIPRLQRAYLRVTLSRHGEGTAIDLASLFMAENAPRWYIEGIDDGVSPRPHAPIPGEDPVITGEQYELWQLSPFLPYYLDVTEIPDCTAWQSGWCGWLRLTLTDRGRATGLDPSSGPP</sequence>
<proteinExistence type="predicted"/>
<protein>
    <submittedName>
        <fullName evidence="1">Uncharacterized protein</fullName>
    </submittedName>
</protein>
<dbReference type="AlphaFoldDB" id="J0CRV6"/>